<dbReference type="GO" id="GO:0005524">
    <property type="term" value="F:ATP binding"/>
    <property type="evidence" value="ECO:0007669"/>
    <property type="project" value="UniProtKB-UniRule"/>
</dbReference>
<dbReference type="AlphaFoldDB" id="V8GAE1"/>
<keyword evidence="9" id="KW-1185">Reference proteome</keyword>
<reference evidence="8 9" key="1">
    <citation type="submission" date="2013-11" db="EMBL/GenBank/DDBJ databases">
        <title>Genomic analysis of Pelistega sp. HM-7.</title>
        <authorList>
            <person name="Kumbhare S.V."/>
            <person name="Shetty S.A."/>
            <person name="Sharma O."/>
            <person name="Dhotre D.P."/>
        </authorList>
    </citation>
    <scope>NUCLEOTIDE SEQUENCE [LARGE SCALE GENOMIC DNA]</scope>
    <source>
        <strain evidence="8 9">HM-7</strain>
    </source>
</reference>
<evidence type="ECO:0000259" key="7">
    <source>
        <dbReference type="PROSITE" id="PS51198"/>
    </source>
</evidence>
<dbReference type="SUPFAM" id="SSF52540">
    <property type="entry name" value="P-loop containing nucleoside triphosphate hydrolases"/>
    <property type="match status" value="1"/>
</dbReference>
<keyword evidence="1 6" id="KW-0547">Nucleotide-binding</keyword>
<evidence type="ECO:0000256" key="6">
    <source>
        <dbReference type="PROSITE-ProRule" id="PRU00560"/>
    </source>
</evidence>
<keyword evidence="4 6" id="KW-0067">ATP-binding</keyword>
<evidence type="ECO:0000256" key="5">
    <source>
        <dbReference type="ARBA" id="ARBA00034923"/>
    </source>
</evidence>
<sequence length="627" mass="70357">MTKQATDHIARRQAVNPHHSYIVQAPAGSGKTELLTDRILSLLAIVNRPEDILAITFTRKAAAEMKDRVMKKLEQARSNEQPVPEHQQDSREKALAVLQRDSELNWSLLDNPSRLRIQTIDSFAQSLVRMTPSLSGAGAGLSPQESAESLHRKAVQKTFSQLDSQENVRVVLSHLDVEVEKFHSLLVLMLDKRQGWISLAQEPALALTKMMETLNNIIEQNLKRLDTLLPVGWFSYLSPILPEAAQTLHQYLLDKGKDPKENPLKIFKQWSGEPFTHSIDDIEKWQALCFFLATDKGPIRRDLRVTSGIAPTAPFKKGLVEWFETLDERLVDVISDVKSLPTQLIDAENITLFQHFFECLLQCEHNLQKVFQEEGVVDFTEISQRALRALGSQEAPTEMLLKIDADLKHILIDEFQDTSFAQKELLDLITSGWSVGDGRTLFLVGDPMQSIYRFRNAEVSLFLTLAEKAAKNTGLPEAEKQVVLGNVVMDLLHLKENFRSDAGVVDWVNHMFKQVFPSDNQPSLGAISYTDSHPFKPAKEANAVQYYPFNFTKQSGDEGKEQALKQAVYKAVALVQNVLEQNKASEKEKNGGCISAFALTSSLEGLDRSLEPSQYPCSSGKMVPLAQ</sequence>
<dbReference type="GO" id="GO:0000725">
    <property type="term" value="P:recombinational repair"/>
    <property type="evidence" value="ECO:0007669"/>
    <property type="project" value="TreeGrafter"/>
</dbReference>
<dbReference type="InterPro" id="IPR014016">
    <property type="entry name" value="UvrD-like_ATP-bd"/>
</dbReference>
<organism evidence="8 9">
    <name type="scientific">Pelistega indica</name>
    <dbReference type="NCBI Taxonomy" id="1414851"/>
    <lineage>
        <taxon>Bacteria</taxon>
        <taxon>Pseudomonadati</taxon>
        <taxon>Pseudomonadota</taxon>
        <taxon>Betaproteobacteria</taxon>
        <taxon>Burkholderiales</taxon>
        <taxon>Alcaligenaceae</taxon>
        <taxon>Pelistega</taxon>
    </lineage>
</organism>
<gene>
    <name evidence="8" type="ORF">V757_01630</name>
</gene>
<evidence type="ECO:0000313" key="8">
    <source>
        <dbReference type="EMBL" id="ETD72918.1"/>
    </source>
</evidence>
<accession>V8GAE1</accession>
<evidence type="ECO:0000256" key="1">
    <source>
        <dbReference type="ARBA" id="ARBA00022741"/>
    </source>
</evidence>
<dbReference type="GO" id="GO:0033202">
    <property type="term" value="C:DNA helicase complex"/>
    <property type="evidence" value="ECO:0007669"/>
    <property type="project" value="TreeGrafter"/>
</dbReference>
<dbReference type="GO" id="GO:0005829">
    <property type="term" value="C:cytosol"/>
    <property type="evidence" value="ECO:0007669"/>
    <property type="project" value="TreeGrafter"/>
</dbReference>
<comment type="caution">
    <text evidence="8">The sequence shown here is derived from an EMBL/GenBank/DDBJ whole genome shotgun (WGS) entry which is preliminary data.</text>
</comment>
<dbReference type="GO" id="GO:0043138">
    <property type="term" value="F:3'-5' DNA helicase activity"/>
    <property type="evidence" value="ECO:0007669"/>
    <property type="project" value="TreeGrafter"/>
</dbReference>
<dbReference type="PROSITE" id="PS51198">
    <property type="entry name" value="UVRD_HELICASE_ATP_BIND"/>
    <property type="match status" value="1"/>
</dbReference>
<name>V8GAE1_9BURK</name>
<dbReference type="GO" id="GO:0003677">
    <property type="term" value="F:DNA binding"/>
    <property type="evidence" value="ECO:0007669"/>
    <property type="project" value="InterPro"/>
</dbReference>
<dbReference type="PANTHER" id="PTHR11070">
    <property type="entry name" value="UVRD / RECB / PCRA DNA HELICASE FAMILY MEMBER"/>
    <property type="match status" value="1"/>
</dbReference>
<dbReference type="GO" id="GO:0016787">
    <property type="term" value="F:hydrolase activity"/>
    <property type="evidence" value="ECO:0007669"/>
    <property type="project" value="UniProtKB-UniRule"/>
</dbReference>
<evidence type="ECO:0000256" key="2">
    <source>
        <dbReference type="ARBA" id="ARBA00022801"/>
    </source>
</evidence>
<protein>
    <recommendedName>
        <fullName evidence="5">DNA 3'-5' helicase II</fullName>
    </recommendedName>
</protein>
<keyword evidence="3 6" id="KW-0347">Helicase</keyword>
<evidence type="ECO:0000313" key="9">
    <source>
        <dbReference type="Proteomes" id="UP000018766"/>
    </source>
</evidence>
<dbReference type="RefSeq" id="WP_023949182.1">
    <property type="nucleotide sequence ID" value="NZ_AYSV01000009.1"/>
</dbReference>
<feature type="domain" description="UvrD-like helicase ATP-binding" evidence="7">
    <location>
        <begin position="4"/>
        <end position="501"/>
    </location>
</feature>
<dbReference type="Gene3D" id="3.40.50.300">
    <property type="entry name" value="P-loop containing nucleotide triphosphate hydrolases"/>
    <property type="match status" value="3"/>
</dbReference>
<dbReference type="EMBL" id="AYSV01000009">
    <property type="protein sequence ID" value="ETD72918.1"/>
    <property type="molecule type" value="Genomic_DNA"/>
</dbReference>
<evidence type="ECO:0000256" key="4">
    <source>
        <dbReference type="ARBA" id="ARBA00022840"/>
    </source>
</evidence>
<dbReference type="PANTHER" id="PTHR11070:SF2">
    <property type="entry name" value="ATP-DEPENDENT DNA HELICASE SRS2"/>
    <property type="match status" value="1"/>
</dbReference>
<dbReference type="InterPro" id="IPR027417">
    <property type="entry name" value="P-loop_NTPase"/>
</dbReference>
<dbReference type="InterPro" id="IPR000212">
    <property type="entry name" value="DNA_helicase_UvrD/REP"/>
</dbReference>
<dbReference type="Pfam" id="PF00580">
    <property type="entry name" value="UvrD-helicase"/>
    <property type="match status" value="1"/>
</dbReference>
<keyword evidence="2 6" id="KW-0378">Hydrolase</keyword>
<evidence type="ECO:0000256" key="3">
    <source>
        <dbReference type="ARBA" id="ARBA00022806"/>
    </source>
</evidence>
<feature type="binding site" evidence="6">
    <location>
        <begin position="25"/>
        <end position="32"/>
    </location>
    <ligand>
        <name>ATP</name>
        <dbReference type="ChEBI" id="CHEBI:30616"/>
    </ligand>
</feature>
<dbReference type="Proteomes" id="UP000018766">
    <property type="component" value="Unassembled WGS sequence"/>
</dbReference>
<proteinExistence type="predicted"/>
<feature type="non-terminal residue" evidence="8">
    <location>
        <position position="627"/>
    </location>
</feature>